<keyword evidence="3" id="KW-1185">Reference proteome</keyword>
<feature type="region of interest" description="Disordered" evidence="1">
    <location>
        <begin position="278"/>
        <end position="367"/>
    </location>
</feature>
<name>A0ABR1Y6P1_9PEZI</name>
<evidence type="ECO:0000256" key="1">
    <source>
        <dbReference type="SAM" id="MobiDB-lite"/>
    </source>
</evidence>
<proteinExistence type="predicted"/>
<protein>
    <submittedName>
        <fullName evidence="2">Uncharacterized protein</fullName>
    </submittedName>
</protein>
<dbReference type="EMBL" id="JBBWUH010000001">
    <property type="protein sequence ID" value="KAK8177433.1"/>
    <property type="molecule type" value="Genomic_DNA"/>
</dbReference>
<dbReference type="Proteomes" id="UP001456524">
    <property type="component" value="Unassembled WGS sequence"/>
</dbReference>
<organism evidence="2 3">
    <name type="scientific">Phyllosticta citrichinensis</name>
    <dbReference type="NCBI Taxonomy" id="1130410"/>
    <lineage>
        <taxon>Eukaryota</taxon>
        <taxon>Fungi</taxon>
        <taxon>Dikarya</taxon>
        <taxon>Ascomycota</taxon>
        <taxon>Pezizomycotina</taxon>
        <taxon>Dothideomycetes</taxon>
        <taxon>Dothideomycetes incertae sedis</taxon>
        <taxon>Botryosphaeriales</taxon>
        <taxon>Phyllostictaceae</taxon>
        <taxon>Phyllosticta</taxon>
    </lineage>
</organism>
<accession>A0ABR1Y6P1</accession>
<feature type="region of interest" description="Disordered" evidence="1">
    <location>
        <begin position="93"/>
        <end position="172"/>
    </location>
</feature>
<feature type="compositionally biased region" description="Low complexity" evidence="1">
    <location>
        <begin position="278"/>
        <end position="309"/>
    </location>
</feature>
<evidence type="ECO:0000313" key="3">
    <source>
        <dbReference type="Proteomes" id="UP001456524"/>
    </source>
</evidence>
<evidence type="ECO:0000313" key="2">
    <source>
        <dbReference type="EMBL" id="KAK8177433.1"/>
    </source>
</evidence>
<reference evidence="2 3" key="1">
    <citation type="journal article" date="2022" name="G3 (Bethesda)">
        <title>Enemy or ally: a genomic approach to elucidate the lifestyle of Phyllosticta citrichinaensis.</title>
        <authorList>
            <person name="Buijs V.A."/>
            <person name="Groenewald J.Z."/>
            <person name="Haridas S."/>
            <person name="LaButti K.M."/>
            <person name="Lipzen A."/>
            <person name="Martin F.M."/>
            <person name="Barry K."/>
            <person name="Grigoriev I.V."/>
            <person name="Crous P.W."/>
            <person name="Seidl M.F."/>
        </authorList>
    </citation>
    <scope>NUCLEOTIDE SEQUENCE [LARGE SCALE GENOMIC DNA]</scope>
    <source>
        <strain evidence="2 3">CBS 129764</strain>
    </source>
</reference>
<sequence>MNTSVATRCAPSCDCPWPNLRKRLRGCLSRTPRLWSVCPSFTFRSGYQGDPDAGDRAMETALTGFKDPRLELHCPVPAQPKEYLKMRHLARYEQPGDDSGTSSSTMSTTTTTPGKHRRAPDHGGPLPPVISPVTSAGVLTSDPEPQMEHEMETSSTQQLRTPDSDLYDGLYGATSQDVKSSSSLPLIPTYSMASTASASVPCALTARPTRAKVTTTTTSRSSPSSYFPSSFAMPSFSVQNGRFFVTEEADADPTPTRFLLLFYGFRDAYLAQEAETTAVRVSSSTRSNSRAPTSTSSRSTAARSPMASAKARSTGLPRRTRSCTEGPPPQERARSGGEAEDGDDGLTERNATPTSQDRGGAADAEGI</sequence>
<comment type="caution">
    <text evidence="2">The sequence shown here is derived from an EMBL/GenBank/DDBJ whole genome shotgun (WGS) entry which is preliminary data.</text>
</comment>
<gene>
    <name evidence="2" type="ORF">IWX90DRAFT_474354</name>
</gene>
<feature type="compositionally biased region" description="Low complexity" evidence="1">
    <location>
        <begin position="99"/>
        <end position="112"/>
    </location>
</feature>